<dbReference type="Proteomes" id="UP000595140">
    <property type="component" value="Unassembled WGS sequence"/>
</dbReference>
<protein>
    <submittedName>
        <fullName evidence="2">Uncharacterized protein</fullName>
    </submittedName>
</protein>
<sequence>MTTWTSASTTSIARTPLIYATAFLGGKRRTLGYLKNLPNRTSRGLAERGGERGAFRPTPEKSDGGPPHEPFGGGPENKELSRSQQRDNGKAPERKANKKQASRRDKDTESKRHEPLKEGQGESESHVSVFSRMRVPATERLHGRQNAFIQGGAGKIRMPCEEQCDRHREVHPEGPNS</sequence>
<accession>A0A484LQJ3</accession>
<feature type="compositionally biased region" description="Basic and acidic residues" evidence="1">
    <location>
        <begin position="76"/>
        <end position="95"/>
    </location>
</feature>
<name>A0A484LQJ3_9ASTE</name>
<evidence type="ECO:0000313" key="2">
    <source>
        <dbReference type="EMBL" id="VFQ78625.1"/>
    </source>
</evidence>
<dbReference type="EMBL" id="OOIL02001822">
    <property type="protein sequence ID" value="VFQ78625.1"/>
    <property type="molecule type" value="Genomic_DNA"/>
</dbReference>
<feature type="compositionally biased region" description="Basic and acidic residues" evidence="1">
    <location>
        <begin position="102"/>
        <end position="125"/>
    </location>
</feature>
<feature type="region of interest" description="Disordered" evidence="1">
    <location>
        <begin position="28"/>
        <end position="131"/>
    </location>
</feature>
<evidence type="ECO:0000256" key="1">
    <source>
        <dbReference type="SAM" id="MobiDB-lite"/>
    </source>
</evidence>
<reference evidence="2 3" key="1">
    <citation type="submission" date="2018-04" db="EMBL/GenBank/DDBJ databases">
        <authorList>
            <person name="Vogel A."/>
        </authorList>
    </citation>
    <scope>NUCLEOTIDE SEQUENCE [LARGE SCALE GENOMIC DNA]</scope>
</reference>
<proteinExistence type="predicted"/>
<organism evidence="2 3">
    <name type="scientific">Cuscuta campestris</name>
    <dbReference type="NCBI Taxonomy" id="132261"/>
    <lineage>
        <taxon>Eukaryota</taxon>
        <taxon>Viridiplantae</taxon>
        <taxon>Streptophyta</taxon>
        <taxon>Embryophyta</taxon>
        <taxon>Tracheophyta</taxon>
        <taxon>Spermatophyta</taxon>
        <taxon>Magnoliopsida</taxon>
        <taxon>eudicotyledons</taxon>
        <taxon>Gunneridae</taxon>
        <taxon>Pentapetalae</taxon>
        <taxon>asterids</taxon>
        <taxon>lamiids</taxon>
        <taxon>Solanales</taxon>
        <taxon>Convolvulaceae</taxon>
        <taxon>Cuscuteae</taxon>
        <taxon>Cuscuta</taxon>
        <taxon>Cuscuta subgen. Grammica</taxon>
        <taxon>Cuscuta sect. Cleistogrammica</taxon>
    </lineage>
</organism>
<gene>
    <name evidence="2" type="ORF">CCAM_LOCUS20401</name>
</gene>
<keyword evidence="3" id="KW-1185">Reference proteome</keyword>
<feature type="compositionally biased region" description="Basic and acidic residues" evidence="1">
    <location>
        <begin position="45"/>
        <end position="63"/>
    </location>
</feature>
<evidence type="ECO:0000313" key="3">
    <source>
        <dbReference type="Proteomes" id="UP000595140"/>
    </source>
</evidence>
<dbReference type="AlphaFoldDB" id="A0A484LQJ3"/>